<name>A0A1A7XB34_9TELE</name>
<sequence>MGLERLLCGTLERYSSHFRFGNATQKVRRFSNAWKSAEAPSSSSVSNRLITGSGRFGGVPVHPGRRSYCTSTQPSRDVTLFEHDRTKFLRLLSVFCGGQFIFWTYLAHFAFTGLKDTSGTKEKGKAKPPTTTGLAGMWSFEMNLGSSAWRYGFTLTCLALGAGIVGLGALFCRRSVSKVVLHQGGKMVTVWTQSPLGPGQARTITVPLSQVACHAHRQESPSFIPLRIKGHRLYFLLDKEGTVNNVRLFDVTVGAYRPF</sequence>
<dbReference type="InterPro" id="IPR045325">
    <property type="entry name" value="TMEM70/TMEM186/TMEM223"/>
</dbReference>
<evidence type="ECO:0000256" key="1">
    <source>
        <dbReference type="SAM" id="Phobius"/>
    </source>
</evidence>
<dbReference type="PANTHER" id="PTHR14549">
    <property type="entry name" value="TRANSMEMBRANE PROTEIN 223"/>
    <property type="match status" value="1"/>
</dbReference>
<accession>A0A1A7XB34</accession>
<evidence type="ECO:0000313" key="2">
    <source>
        <dbReference type="EMBL" id="SBP15029.1"/>
    </source>
</evidence>
<feature type="transmembrane region" description="Helical" evidence="1">
    <location>
        <begin position="88"/>
        <end position="111"/>
    </location>
</feature>
<dbReference type="AlphaFoldDB" id="A0A1A7XB34"/>
<dbReference type="EMBL" id="HADW01013629">
    <property type="protein sequence ID" value="SBP15029.1"/>
    <property type="molecule type" value="Transcribed_RNA"/>
</dbReference>
<keyword evidence="1 2" id="KW-0812">Transmembrane</keyword>
<dbReference type="InterPro" id="IPR026100">
    <property type="entry name" value="Tmem223"/>
</dbReference>
<dbReference type="PANTHER" id="PTHR14549:SF2">
    <property type="entry name" value="TRANSMEMBRANE PROTEIN 223"/>
    <property type="match status" value="1"/>
</dbReference>
<organism evidence="2">
    <name type="scientific">Iconisemion striatum</name>
    <dbReference type="NCBI Taxonomy" id="60296"/>
    <lineage>
        <taxon>Eukaryota</taxon>
        <taxon>Metazoa</taxon>
        <taxon>Chordata</taxon>
        <taxon>Craniata</taxon>
        <taxon>Vertebrata</taxon>
        <taxon>Euteleostomi</taxon>
        <taxon>Actinopterygii</taxon>
        <taxon>Neopterygii</taxon>
        <taxon>Teleostei</taxon>
        <taxon>Neoteleostei</taxon>
        <taxon>Acanthomorphata</taxon>
        <taxon>Ovalentaria</taxon>
        <taxon>Atherinomorphae</taxon>
        <taxon>Cyprinodontiformes</taxon>
        <taxon>Nothobranchiidae</taxon>
        <taxon>Iconisemion</taxon>
    </lineage>
</organism>
<dbReference type="EMBL" id="HADX01015779">
    <property type="protein sequence ID" value="SBP38011.1"/>
    <property type="molecule type" value="Transcribed_RNA"/>
</dbReference>
<dbReference type="Pfam" id="PF06979">
    <property type="entry name" value="TMEM70"/>
    <property type="match status" value="1"/>
</dbReference>
<reference evidence="2" key="1">
    <citation type="submission" date="2016-05" db="EMBL/GenBank/DDBJ databases">
        <authorList>
            <person name="Lavstsen T."/>
            <person name="Jespersen J.S."/>
        </authorList>
    </citation>
    <scope>NUCLEOTIDE SEQUENCE</scope>
    <source>
        <tissue evidence="2">Brain</tissue>
    </source>
</reference>
<dbReference type="GO" id="GO:0005739">
    <property type="term" value="C:mitochondrion"/>
    <property type="evidence" value="ECO:0007669"/>
    <property type="project" value="TreeGrafter"/>
</dbReference>
<feature type="transmembrane region" description="Helical" evidence="1">
    <location>
        <begin position="148"/>
        <end position="172"/>
    </location>
</feature>
<gene>
    <name evidence="2" type="primary">TMEM223</name>
</gene>
<protein>
    <submittedName>
        <fullName evidence="2">Transmembrane protein 223</fullName>
    </submittedName>
</protein>
<dbReference type="GO" id="GO:0007399">
    <property type="term" value="P:nervous system development"/>
    <property type="evidence" value="ECO:0007669"/>
    <property type="project" value="TreeGrafter"/>
</dbReference>
<keyword evidence="1" id="KW-0472">Membrane</keyword>
<proteinExistence type="predicted"/>
<reference evidence="2" key="2">
    <citation type="submission" date="2016-06" db="EMBL/GenBank/DDBJ databases">
        <title>The genome of a short-lived fish provides insights into sex chromosome evolution and the genetic control of aging.</title>
        <authorList>
            <person name="Reichwald K."/>
            <person name="Felder M."/>
            <person name="Petzold A."/>
            <person name="Koch P."/>
            <person name="Groth M."/>
            <person name="Platzer M."/>
        </authorList>
    </citation>
    <scope>NUCLEOTIDE SEQUENCE</scope>
    <source>
        <tissue evidence="2">Brain</tissue>
    </source>
</reference>
<keyword evidence="1" id="KW-1133">Transmembrane helix</keyword>